<dbReference type="Pfam" id="PF23585">
    <property type="entry name" value="DUF7137"/>
    <property type="match status" value="1"/>
</dbReference>
<gene>
    <name evidence="5" type="ORF">PADG_01394</name>
</gene>
<dbReference type="RefSeq" id="XP_010756892.1">
    <property type="nucleotide sequence ID" value="XM_010758590.1"/>
</dbReference>
<dbReference type="eggNOG" id="ENOG502S1TN">
    <property type="taxonomic scope" value="Eukaryota"/>
</dbReference>
<organism evidence="5 6">
    <name type="scientific">Paracoccidioides brasiliensis (strain Pb18)</name>
    <dbReference type="NCBI Taxonomy" id="502780"/>
    <lineage>
        <taxon>Eukaryota</taxon>
        <taxon>Fungi</taxon>
        <taxon>Dikarya</taxon>
        <taxon>Ascomycota</taxon>
        <taxon>Pezizomycotina</taxon>
        <taxon>Eurotiomycetes</taxon>
        <taxon>Eurotiomycetidae</taxon>
        <taxon>Onygenales</taxon>
        <taxon>Ajellomycetaceae</taxon>
        <taxon>Paracoccidioides</taxon>
    </lineage>
</organism>
<keyword evidence="3" id="KW-0732">Signal</keyword>
<dbReference type="Proteomes" id="UP000001628">
    <property type="component" value="Unassembled WGS sequence"/>
</dbReference>
<dbReference type="KEGG" id="pbn:PADG_01394"/>
<keyword evidence="2" id="KW-1133">Transmembrane helix</keyword>
<feature type="domain" description="DUF7137" evidence="4">
    <location>
        <begin position="107"/>
        <end position="229"/>
    </location>
</feature>
<dbReference type="OrthoDB" id="2435509at2759"/>
<sequence>MRPFSHVFLVCSLLLLILYVRPSFGNDPIDVLHPVAFARRQDGENTASNEPTRTEDSTITDAPTRTADSTESTTGDNSDRRTTGSTETDTNTETTSEPKTTDIPFDAPPGGIMVVQPAITDGPTYIKIGTTATFKWNYTSLIITPSALIVAAFCSKNSHTYTITSNMTVDPTAEVSWDTSIYNTQDVPLLTEKYTLLVYDMSKSPTDPPRPGLLTFFNQFSFGMYSPQTGPQHLLDSVCSTCNAAMSDMDRQALKFMFGMAMITVLSFTWFVTGIGLLA</sequence>
<evidence type="ECO:0000256" key="3">
    <source>
        <dbReference type="SAM" id="SignalP"/>
    </source>
</evidence>
<keyword evidence="2" id="KW-0472">Membrane</keyword>
<feature type="compositionally biased region" description="Polar residues" evidence="1">
    <location>
        <begin position="44"/>
        <end position="76"/>
    </location>
</feature>
<dbReference type="PANTHER" id="PTHR42028">
    <property type="entry name" value="CHROMOSOME 1, WHOLE GENOME SHOTGUN SEQUENCE"/>
    <property type="match status" value="1"/>
</dbReference>
<keyword evidence="2" id="KW-0812">Transmembrane</keyword>
<dbReference type="PANTHER" id="PTHR42028:SF1">
    <property type="entry name" value="YALI0E30657P"/>
    <property type="match status" value="1"/>
</dbReference>
<proteinExistence type="predicted"/>
<accession>C1G378</accession>
<dbReference type="HOGENOM" id="CLU_058864_0_0_1"/>
<dbReference type="GeneID" id="22581063"/>
<name>C1G378_PARBD</name>
<dbReference type="AlphaFoldDB" id="C1G378"/>
<feature type="region of interest" description="Disordered" evidence="1">
    <location>
        <begin position="42"/>
        <end position="109"/>
    </location>
</feature>
<feature type="signal peptide" evidence="3">
    <location>
        <begin position="1"/>
        <end position="25"/>
    </location>
</feature>
<feature type="transmembrane region" description="Helical" evidence="2">
    <location>
        <begin position="256"/>
        <end position="278"/>
    </location>
</feature>
<evidence type="ECO:0000256" key="1">
    <source>
        <dbReference type="SAM" id="MobiDB-lite"/>
    </source>
</evidence>
<evidence type="ECO:0000256" key="2">
    <source>
        <dbReference type="SAM" id="Phobius"/>
    </source>
</evidence>
<dbReference type="EMBL" id="KN275958">
    <property type="protein sequence ID" value="EEH45244.2"/>
    <property type="molecule type" value="Genomic_DNA"/>
</dbReference>
<dbReference type="InterPro" id="IPR055561">
    <property type="entry name" value="DUF7137"/>
</dbReference>
<evidence type="ECO:0000313" key="6">
    <source>
        <dbReference type="Proteomes" id="UP000001628"/>
    </source>
</evidence>
<keyword evidence="6" id="KW-1185">Reference proteome</keyword>
<feature type="compositionally biased region" description="Low complexity" evidence="1">
    <location>
        <begin position="83"/>
        <end position="102"/>
    </location>
</feature>
<protein>
    <recommendedName>
        <fullName evidence="4">DUF7137 domain-containing protein</fullName>
    </recommendedName>
</protein>
<dbReference type="VEuPathDB" id="FungiDB:PADG_01394"/>
<evidence type="ECO:0000313" key="5">
    <source>
        <dbReference type="EMBL" id="EEH45244.2"/>
    </source>
</evidence>
<feature type="chain" id="PRO_5002908213" description="DUF7137 domain-containing protein" evidence="3">
    <location>
        <begin position="26"/>
        <end position="279"/>
    </location>
</feature>
<reference evidence="5 6" key="1">
    <citation type="journal article" date="2011" name="PLoS Genet.">
        <title>Comparative genomic analysis of human fungal pathogens causing paracoccidioidomycosis.</title>
        <authorList>
            <person name="Desjardins C.A."/>
            <person name="Champion M.D."/>
            <person name="Holder J.W."/>
            <person name="Muszewska A."/>
            <person name="Goldberg J."/>
            <person name="Bailao A.M."/>
            <person name="Brigido M.M."/>
            <person name="Ferreira M.E."/>
            <person name="Garcia A.M."/>
            <person name="Grynberg M."/>
            <person name="Gujja S."/>
            <person name="Heiman D.I."/>
            <person name="Henn M.R."/>
            <person name="Kodira C.D."/>
            <person name="Leon-Narvaez H."/>
            <person name="Longo L.V."/>
            <person name="Ma L.J."/>
            <person name="Malavazi I."/>
            <person name="Matsuo A.L."/>
            <person name="Morais F.V."/>
            <person name="Pereira M."/>
            <person name="Rodriguez-Brito S."/>
            <person name="Sakthikumar S."/>
            <person name="Salem-Izacc S.M."/>
            <person name="Sykes S.M."/>
            <person name="Teixeira M.M."/>
            <person name="Vallejo M.C."/>
            <person name="Walter M.E."/>
            <person name="Yandava C."/>
            <person name="Young S."/>
            <person name="Zeng Q."/>
            <person name="Zucker J."/>
            <person name="Felipe M.S."/>
            <person name="Goldman G.H."/>
            <person name="Haas B.J."/>
            <person name="McEwen J.G."/>
            <person name="Nino-Vega G."/>
            <person name="Puccia R."/>
            <person name="San-Blas G."/>
            <person name="Soares C.M."/>
            <person name="Birren B.W."/>
            <person name="Cuomo C.A."/>
        </authorList>
    </citation>
    <scope>NUCLEOTIDE SEQUENCE [LARGE SCALE GENOMIC DNA]</scope>
    <source>
        <strain evidence="5 6">Pb18</strain>
    </source>
</reference>
<evidence type="ECO:0000259" key="4">
    <source>
        <dbReference type="Pfam" id="PF23585"/>
    </source>
</evidence>
<dbReference type="OMA" id="WGWNYTN"/>
<dbReference type="STRING" id="502780.C1G378"/>
<dbReference type="InParanoid" id="C1G378"/>